<evidence type="ECO:0000256" key="2">
    <source>
        <dbReference type="ARBA" id="ARBA00022448"/>
    </source>
</evidence>
<feature type="compositionally biased region" description="Low complexity" evidence="9">
    <location>
        <begin position="659"/>
        <end position="677"/>
    </location>
</feature>
<evidence type="ECO:0000256" key="4">
    <source>
        <dbReference type="ARBA" id="ARBA00022824"/>
    </source>
</evidence>
<dbReference type="FunCoup" id="G4TIW3">
    <property type="interactions" value="27"/>
</dbReference>
<feature type="region of interest" description="Disordered" evidence="9">
    <location>
        <begin position="1059"/>
        <end position="1115"/>
    </location>
</feature>
<feature type="compositionally biased region" description="Low complexity" evidence="9">
    <location>
        <begin position="1008"/>
        <end position="1020"/>
    </location>
</feature>
<evidence type="ECO:0000256" key="9">
    <source>
        <dbReference type="SAM" id="MobiDB-lite"/>
    </source>
</evidence>
<keyword evidence="8" id="KW-0472">Membrane</keyword>
<sequence>MGVLAFLFAYILGGLTALPLLLAVVFAIALWTSVPVGDVDPAKRQKQALVQEFEEKEREEEKRREKDSAKLPPTQQSKPRKGWLTVRRAFDDGETGLFDGSYMDIMRSILDSRSKDPKKSRPRDTYFAVLKGSVLFLYEDEAMSDCHTALEMSKHAVDIYPPGLLDGELFTKRNAIRLSPNDLTPSPGLPHVSKEMKLSDDKDVQEAVAMAKTPEAAQTAADKVKEANELAREEAFDFSTPWYLFVRSVVEMEDWYHALVHASKHPTTSVPLEPLEPVFSTEHMQYLVSHLDTQPDPIPMRWLNALVGRLFFSVYKTAAMEDYIIGRLMKKLAKVKKPSFLDDIVVKEVSVGSTAPTFYKPMLKELTKEGDASVEIGVHYKGEIRITVETTATINLGARFRSYEVKLVLAIVLRELEGNVIVKVKPPPSNRIWYAFTKMPKMELAVEPVVSDRQITWGMILKTIEGRLKEIILESVVLPNYDDIAFFETSAFGHRGGIYADAVRQSLRSTDSTVPATTISQTQSMGVVEALPRHDSMENLKMPGHYSTTALPLTTEPLEVMPAKGPDSSVVSLPIESQSEPKTEPITGTTTPMTANVVVEPPSPALETPSPRGRPISVIESDSSSLKQPREPSVPASNRDSMEGEADQGLNLPSRKGTPRSSPSPAPSRASHSASQSVDMSSTQQVKPVSTSSTFTSNTSTDTKPNGSFLDNLRSRAAAAASAAEASNPKAVAQARETFQKWGAQWAGLKKNLTENRESRSNSISSTPSTSTLGLNVASTSPPSSASISRGFDDMRRVVAERRQREDRERVISDVGRGTPLEVPADKSRRQSAGPVLASKFNAEVDPSGEQILPSTSPARTRTGRSDSVGNARGVDLDEYMGSRYNRPPTPKTAPIVVETRLDASPALRPLENTFASTSPSQKPQPIVSQPAYGAMSMTIPGIHAKHRNEVMSMGSAPFEPAAAQPKEEATATTSRLQGIGNIYRLLKKTSTEPLKASPLQDAPSQAPTVEPTTTPPETVAIAPMTTTIESGESRRTSMEGVNSSSPASVALLSLVARDELARKKSLTRRRTGSMTDHQRQRSDSTSSSPLASSFAPPGTSVLSSEPEPLELTSR</sequence>
<dbReference type="OrthoDB" id="26740at2759"/>
<dbReference type="HOGENOM" id="CLU_005129_1_0_1"/>
<dbReference type="GO" id="GO:0032865">
    <property type="term" value="C:ERMES complex"/>
    <property type="evidence" value="ECO:0007669"/>
    <property type="project" value="TreeGrafter"/>
</dbReference>
<dbReference type="PANTHER" id="PTHR13466">
    <property type="entry name" value="TEX2 PROTEIN-RELATED"/>
    <property type="match status" value="1"/>
</dbReference>
<dbReference type="InterPro" id="IPR031468">
    <property type="entry name" value="SMP_LBD"/>
</dbReference>
<dbReference type="Pfam" id="PF10296">
    <property type="entry name" value="MMM1"/>
    <property type="match status" value="1"/>
</dbReference>
<dbReference type="Proteomes" id="UP000007148">
    <property type="component" value="Unassembled WGS sequence"/>
</dbReference>
<feature type="compositionally biased region" description="Basic and acidic residues" evidence="9">
    <location>
        <begin position="54"/>
        <end position="69"/>
    </location>
</feature>
<comment type="caution">
    <text evidence="11">The sequence shown here is derived from an EMBL/GenBank/DDBJ whole genome shotgun (WGS) entry which is preliminary data.</text>
</comment>
<keyword evidence="2" id="KW-0813">Transport</keyword>
<evidence type="ECO:0000313" key="12">
    <source>
        <dbReference type="Proteomes" id="UP000007148"/>
    </source>
</evidence>
<feature type="compositionally biased region" description="Low complexity" evidence="9">
    <location>
        <begin position="1084"/>
        <end position="1094"/>
    </location>
</feature>
<feature type="compositionally biased region" description="Low complexity" evidence="9">
    <location>
        <begin position="715"/>
        <end position="733"/>
    </location>
</feature>
<dbReference type="eggNOG" id="KOG2238">
    <property type="taxonomic scope" value="Eukaryota"/>
</dbReference>
<organism evidence="11 12">
    <name type="scientific">Serendipita indica (strain DSM 11827)</name>
    <name type="common">Root endophyte fungus</name>
    <name type="synonym">Piriformospora indica</name>
    <dbReference type="NCBI Taxonomy" id="1109443"/>
    <lineage>
        <taxon>Eukaryota</taxon>
        <taxon>Fungi</taxon>
        <taxon>Dikarya</taxon>
        <taxon>Basidiomycota</taxon>
        <taxon>Agaricomycotina</taxon>
        <taxon>Agaricomycetes</taxon>
        <taxon>Sebacinales</taxon>
        <taxon>Serendipitaceae</taxon>
        <taxon>Serendipita</taxon>
    </lineage>
</organism>
<feature type="compositionally biased region" description="Low complexity" evidence="9">
    <location>
        <begin position="761"/>
        <end position="789"/>
    </location>
</feature>
<feature type="compositionally biased region" description="Polar residues" evidence="9">
    <location>
        <begin position="569"/>
        <end position="580"/>
    </location>
</feature>
<keyword evidence="4" id="KW-0256">Endoplasmic reticulum</keyword>
<name>G4TIW3_SERID</name>
<keyword evidence="7" id="KW-0446">Lipid-binding</keyword>
<evidence type="ECO:0000313" key="11">
    <source>
        <dbReference type="EMBL" id="CCA71268.1"/>
    </source>
</evidence>
<evidence type="ECO:0000259" key="10">
    <source>
        <dbReference type="PROSITE" id="PS51847"/>
    </source>
</evidence>
<evidence type="ECO:0000256" key="8">
    <source>
        <dbReference type="ARBA" id="ARBA00023136"/>
    </source>
</evidence>
<keyword evidence="6" id="KW-0445">Lipid transport</keyword>
<dbReference type="EMBL" id="CAFZ01000112">
    <property type="protein sequence ID" value="CCA71268.1"/>
    <property type="molecule type" value="Genomic_DNA"/>
</dbReference>
<dbReference type="OMA" id="KWGVNWG"/>
<protein>
    <recommendedName>
        <fullName evidence="10">SMP-LTD domain-containing protein</fullName>
    </recommendedName>
</protein>
<evidence type="ECO:0000256" key="6">
    <source>
        <dbReference type="ARBA" id="ARBA00023055"/>
    </source>
</evidence>
<feature type="domain" description="SMP-LTD" evidence="10">
    <location>
        <begin position="296"/>
        <end position="487"/>
    </location>
</feature>
<accession>G4TIW3</accession>
<feature type="region of interest" description="Disordered" evidence="9">
    <location>
        <begin position="54"/>
        <end position="83"/>
    </location>
</feature>
<dbReference type="GO" id="GO:1990456">
    <property type="term" value="P:mitochondrion-endoplasmic reticulum membrane tethering"/>
    <property type="evidence" value="ECO:0007669"/>
    <property type="project" value="TreeGrafter"/>
</dbReference>
<proteinExistence type="predicted"/>
<feature type="region of interest" description="Disordered" evidence="9">
    <location>
        <begin position="994"/>
        <end position="1046"/>
    </location>
</feature>
<dbReference type="CDD" id="cd21675">
    <property type="entry name" value="SMP_TEX2"/>
    <property type="match status" value="1"/>
</dbReference>
<evidence type="ECO:0000256" key="7">
    <source>
        <dbReference type="ARBA" id="ARBA00023121"/>
    </source>
</evidence>
<feature type="compositionally biased region" description="Low complexity" evidence="9">
    <location>
        <begin position="690"/>
        <end position="703"/>
    </location>
</feature>
<keyword evidence="3" id="KW-0812">Transmembrane</keyword>
<feature type="region of interest" description="Disordered" evidence="9">
    <location>
        <begin position="564"/>
        <end position="734"/>
    </location>
</feature>
<feature type="compositionally biased region" description="Basic and acidic residues" evidence="9">
    <location>
        <begin position="791"/>
        <end position="812"/>
    </location>
</feature>
<dbReference type="STRING" id="1109443.G4TIW3"/>
<gene>
    <name evidence="11" type="ORF">PIIN_05207</name>
</gene>
<keyword evidence="5" id="KW-1133">Transmembrane helix</keyword>
<comment type="subcellular location">
    <subcellularLocation>
        <location evidence="1">Endoplasmic reticulum membrane</location>
    </subcellularLocation>
</comment>
<dbReference type="InterPro" id="IPR019411">
    <property type="entry name" value="MMM1_dom"/>
</dbReference>
<keyword evidence="12" id="KW-1185">Reference proteome</keyword>
<evidence type="ECO:0000256" key="3">
    <source>
        <dbReference type="ARBA" id="ARBA00022692"/>
    </source>
</evidence>
<feature type="compositionally biased region" description="Low complexity" evidence="9">
    <location>
        <begin position="584"/>
        <end position="594"/>
    </location>
</feature>
<dbReference type="PROSITE" id="PS51847">
    <property type="entry name" value="SMP"/>
    <property type="match status" value="1"/>
</dbReference>
<dbReference type="GO" id="GO:0008289">
    <property type="term" value="F:lipid binding"/>
    <property type="evidence" value="ECO:0007669"/>
    <property type="project" value="UniProtKB-KW"/>
</dbReference>
<dbReference type="AlphaFoldDB" id="G4TIW3"/>
<evidence type="ECO:0000256" key="1">
    <source>
        <dbReference type="ARBA" id="ARBA00004586"/>
    </source>
</evidence>
<dbReference type="GO" id="GO:0005789">
    <property type="term" value="C:endoplasmic reticulum membrane"/>
    <property type="evidence" value="ECO:0007669"/>
    <property type="project" value="UniProtKB-SubCell"/>
</dbReference>
<feature type="region of interest" description="Disordered" evidence="9">
    <location>
        <begin position="750"/>
        <end position="874"/>
    </location>
</feature>
<dbReference type="GO" id="GO:0015914">
    <property type="term" value="P:phospholipid transport"/>
    <property type="evidence" value="ECO:0007669"/>
    <property type="project" value="TreeGrafter"/>
</dbReference>
<feature type="compositionally biased region" description="Polar residues" evidence="9">
    <location>
        <begin position="678"/>
        <end position="689"/>
    </location>
</feature>
<reference evidence="11 12" key="1">
    <citation type="journal article" date="2011" name="PLoS Pathog.">
        <title>Endophytic Life Strategies Decoded by Genome and Transcriptome Analyses of the Mutualistic Root Symbiont Piriformospora indica.</title>
        <authorList>
            <person name="Zuccaro A."/>
            <person name="Lahrmann U."/>
            <person name="Guldener U."/>
            <person name="Langen G."/>
            <person name="Pfiffi S."/>
            <person name="Biedenkopf D."/>
            <person name="Wong P."/>
            <person name="Samans B."/>
            <person name="Grimm C."/>
            <person name="Basiewicz M."/>
            <person name="Murat C."/>
            <person name="Martin F."/>
            <person name="Kogel K.H."/>
        </authorList>
    </citation>
    <scope>NUCLEOTIDE SEQUENCE [LARGE SCALE GENOMIC DNA]</scope>
    <source>
        <strain evidence="11 12">DSM 11827</strain>
    </source>
</reference>
<evidence type="ECO:0000256" key="5">
    <source>
        <dbReference type="ARBA" id="ARBA00022989"/>
    </source>
</evidence>
<dbReference type="InParanoid" id="G4TIW3"/>
<dbReference type="PANTHER" id="PTHR13466:SF19">
    <property type="entry name" value="NUCLEUS-VACUOLE JUNCTION PROTEIN 2"/>
    <property type="match status" value="1"/>
</dbReference>